<name>G5JL64_9STAP</name>
<keyword evidence="2" id="KW-1185">Reference proteome</keyword>
<dbReference type="Proteomes" id="UP000005413">
    <property type="component" value="Unassembled WGS sequence"/>
</dbReference>
<proteinExistence type="predicted"/>
<dbReference type="RefSeq" id="WP_002464914.1">
    <property type="nucleotide sequence ID" value="NZ_AEUN01000502.1"/>
</dbReference>
<gene>
    <name evidence="1" type="ORF">SS7213T_11145</name>
</gene>
<dbReference type="PATRIC" id="fig|911238.3.peg.1971"/>
<protein>
    <submittedName>
        <fullName evidence="1">Uncharacterized protein</fullName>
    </submittedName>
</protein>
<dbReference type="AlphaFoldDB" id="G5JL64"/>
<dbReference type="EMBL" id="AEUN01000502">
    <property type="protein sequence ID" value="EHJ07082.1"/>
    <property type="molecule type" value="Genomic_DNA"/>
</dbReference>
<comment type="caution">
    <text evidence="1">The sequence shown here is derived from an EMBL/GenBank/DDBJ whole genome shotgun (WGS) entry which is preliminary data.</text>
</comment>
<accession>G5JL64</accession>
<sequence length="148" mass="16674">MTFKNIFLSIVAVLLTICLVVLLFLATNQDALAKVHQTINTFSKFNTLSHSTGKQNFNLFDVKTAKASEINETNKRHHKVNVVDNNKESAKQECNVIATNYVKKHANNTFYLKHVNYTDNASNYIYSNGNKADNKAIKVTHQGVLQSK</sequence>
<dbReference type="OrthoDB" id="2414047at2"/>
<organism evidence="1 2">
    <name type="scientific">Staphylococcus simiae CCM 7213 = CCUG 51256</name>
    <dbReference type="NCBI Taxonomy" id="911238"/>
    <lineage>
        <taxon>Bacteria</taxon>
        <taxon>Bacillati</taxon>
        <taxon>Bacillota</taxon>
        <taxon>Bacilli</taxon>
        <taxon>Bacillales</taxon>
        <taxon>Staphylococcaceae</taxon>
        <taxon>Staphylococcus</taxon>
    </lineage>
</organism>
<reference evidence="1 2" key="1">
    <citation type="journal article" date="2012" name="BMC Genomics">
        <title>Comparative genomic analysis of the genus Staphylococcus including Staphylococcus aureus and its newly described sister species Staphylococcus simiae.</title>
        <authorList>
            <person name="Suzuki H."/>
            <person name="Lefebure T."/>
            <person name="Pavinski Bitar P."/>
            <person name="Stanhope M.J."/>
        </authorList>
    </citation>
    <scope>NUCLEOTIDE SEQUENCE [LARGE SCALE GENOMIC DNA]</scope>
    <source>
        <strain evidence="1 2">CCM 7213</strain>
    </source>
</reference>
<evidence type="ECO:0000313" key="2">
    <source>
        <dbReference type="Proteomes" id="UP000005413"/>
    </source>
</evidence>
<evidence type="ECO:0000313" key="1">
    <source>
        <dbReference type="EMBL" id="EHJ07082.1"/>
    </source>
</evidence>